<sequence length="217" mass="24095">MTSIVREHTRLKPEEAGFTLLEVLVSLVLISLLLAALPHALRITKSAFNVTAKLDQESVTTASLAFLERHLSEAMPIYRNSPDGMLAMVFSGEPRAVKFVAPMISRDQQSGLFLFSLSTVAASNDRQSLALTWQPFRSVSDHRDAPQSEGQRILLADATGFTLSYFGASAHSTKAQWTDKWTKKDALPTLVEFTYKLPDGRSGVRSRRVELHLRPQP</sequence>
<feature type="transmembrane region" description="Helical" evidence="1">
    <location>
        <begin position="16"/>
        <end position="37"/>
    </location>
</feature>
<reference evidence="3" key="1">
    <citation type="submission" date="2016-10" db="EMBL/GenBank/DDBJ databases">
        <authorList>
            <person name="Varghese N."/>
            <person name="Submissions S."/>
        </authorList>
    </citation>
    <scope>NUCLEOTIDE SEQUENCE [LARGE SCALE GENOMIC DNA]</scope>
    <source>
        <strain evidence="3">DSM 1565</strain>
    </source>
</reference>
<keyword evidence="1" id="KW-1133">Transmembrane helix</keyword>
<evidence type="ECO:0000313" key="2">
    <source>
        <dbReference type="EMBL" id="SFV36988.1"/>
    </source>
</evidence>
<accession>A0A1I7NQX7</accession>
<dbReference type="RefSeq" id="WP_092868477.1">
    <property type="nucleotide sequence ID" value="NZ_FPCH01000003.1"/>
</dbReference>
<keyword evidence="3" id="KW-1185">Reference proteome</keyword>
<dbReference type="Pfam" id="PF07963">
    <property type="entry name" value="N_methyl"/>
    <property type="match status" value="1"/>
</dbReference>
<name>A0A1I7NQX7_9HYPH</name>
<dbReference type="STRING" id="51670.SAMN04488557_2936"/>
<keyword evidence="1" id="KW-0472">Membrane</keyword>
<dbReference type="OrthoDB" id="8456192at2"/>
<dbReference type="AlphaFoldDB" id="A0A1I7NQX7"/>
<dbReference type="NCBIfam" id="TIGR02532">
    <property type="entry name" value="IV_pilin_GFxxxE"/>
    <property type="match status" value="1"/>
</dbReference>
<dbReference type="InterPro" id="IPR045584">
    <property type="entry name" value="Pilin-like"/>
</dbReference>
<dbReference type="EMBL" id="FPCH01000003">
    <property type="protein sequence ID" value="SFV36988.1"/>
    <property type="molecule type" value="Genomic_DNA"/>
</dbReference>
<evidence type="ECO:0000313" key="3">
    <source>
        <dbReference type="Proteomes" id="UP000199423"/>
    </source>
</evidence>
<gene>
    <name evidence="2" type="ORF">SAMN04488557_2936</name>
</gene>
<dbReference type="SUPFAM" id="SSF54523">
    <property type="entry name" value="Pili subunits"/>
    <property type="match status" value="1"/>
</dbReference>
<protein>
    <submittedName>
        <fullName evidence="2">Type IV pilin N-term methylation site GFxxxE</fullName>
    </submittedName>
</protein>
<dbReference type="PROSITE" id="PS00409">
    <property type="entry name" value="PROKAR_NTER_METHYL"/>
    <property type="match status" value="1"/>
</dbReference>
<dbReference type="InterPro" id="IPR012902">
    <property type="entry name" value="N_methyl_site"/>
</dbReference>
<evidence type="ECO:0000256" key="1">
    <source>
        <dbReference type="SAM" id="Phobius"/>
    </source>
</evidence>
<proteinExistence type="predicted"/>
<keyword evidence="1" id="KW-0812">Transmembrane</keyword>
<organism evidence="2 3">
    <name type="scientific">Hyphomicrobium facile</name>
    <dbReference type="NCBI Taxonomy" id="51670"/>
    <lineage>
        <taxon>Bacteria</taxon>
        <taxon>Pseudomonadati</taxon>
        <taxon>Pseudomonadota</taxon>
        <taxon>Alphaproteobacteria</taxon>
        <taxon>Hyphomicrobiales</taxon>
        <taxon>Hyphomicrobiaceae</taxon>
        <taxon>Hyphomicrobium</taxon>
    </lineage>
</organism>
<dbReference type="Proteomes" id="UP000199423">
    <property type="component" value="Unassembled WGS sequence"/>
</dbReference>